<dbReference type="KEGG" id="hfl:PUV54_00955"/>
<dbReference type="InterPro" id="IPR015797">
    <property type="entry name" value="NUDIX_hydrolase-like_dom_sf"/>
</dbReference>
<dbReference type="Pfam" id="PF00293">
    <property type="entry name" value="NUDIX"/>
    <property type="match status" value="1"/>
</dbReference>
<dbReference type="SUPFAM" id="SSF55811">
    <property type="entry name" value="Nudix"/>
    <property type="match status" value="1"/>
</dbReference>
<dbReference type="EMBL" id="CP118166">
    <property type="protein sequence ID" value="WDI31753.1"/>
    <property type="molecule type" value="Genomic_DNA"/>
</dbReference>
<dbReference type="InterPro" id="IPR020084">
    <property type="entry name" value="NUDIX_hydrolase_CS"/>
</dbReference>
<dbReference type="AlphaFoldDB" id="A0AAF0CG37"/>
<dbReference type="PANTHER" id="PTHR43736">
    <property type="entry name" value="ADP-RIBOSE PYROPHOSPHATASE"/>
    <property type="match status" value="1"/>
</dbReference>
<dbReference type="GO" id="GO:0016787">
    <property type="term" value="F:hydrolase activity"/>
    <property type="evidence" value="ECO:0007669"/>
    <property type="project" value="UniProtKB-KW"/>
</dbReference>
<evidence type="ECO:0000256" key="1">
    <source>
        <dbReference type="ARBA" id="ARBA00001946"/>
    </source>
</evidence>
<dbReference type="PROSITE" id="PS51462">
    <property type="entry name" value="NUDIX"/>
    <property type="match status" value="1"/>
</dbReference>
<comment type="cofactor">
    <cofactor evidence="1">
        <name>Mg(2+)</name>
        <dbReference type="ChEBI" id="CHEBI:18420"/>
    </cofactor>
</comment>
<reference evidence="5" key="1">
    <citation type="submission" date="2023-02" db="EMBL/GenBank/DDBJ databases">
        <title>Genome sequence of Hyphococcus flavus.</title>
        <authorList>
            <person name="Rong J.-C."/>
            <person name="Zhao Q."/>
            <person name="Yi M."/>
            <person name="Wu J.-Y."/>
        </authorList>
    </citation>
    <scope>NUCLEOTIDE SEQUENCE</scope>
    <source>
        <strain evidence="5">MCCC 1K03223</strain>
    </source>
</reference>
<evidence type="ECO:0000313" key="6">
    <source>
        <dbReference type="Proteomes" id="UP001214043"/>
    </source>
</evidence>
<dbReference type="Proteomes" id="UP001214043">
    <property type="component" value="Chromosome"/>
</dbReference>
<dbReference type="Gene3D" id="3.90.79.10">
    <property type="entry name" value="Nucleoside Triphosphate Pyrophosphohydrolase"/>
    <property type="match status" value="1"/>
</dbReference>
<evidence type="ECO:0000313" key="5">
    <source>
        <dbReference type="EMBL" id="WDI31753.1"/>
    </source>
</evidence>
<dbReference type="CDD" id="cd04673">
    <property type="entry name" value="NUDIX_ADPRase"/>
    <property type="match status" value="1"/>
</dbReference>
<protein>
    <submittedName>
        <fullName evidence="5">NUDIX domain-containing protein</fullName>
    </submittedName>
</protein>
<keyword evidence="6" id="KW-1185">Reference proteome</keyword>
<dbReference type="PRINTS" id="PR00502">
    <property type="entry name" value="NUDIXFAMILY"/>
</dbReference>
<organism evidence="5 6">
    <name type="scientific">Hyphococcus flavus</name>
    <dbReference type="NCBI Taxonomy" id="1866326"/>
    <lineage>
        <taxon>Bacteria</taxon>
        <taxon>Pseudomonadati</taxon>
        <taxon>Pseudomonadota</taxon>
        <taxon>Alphaproteobacteria</taxon>
        <taxon>Parvularculales</taxon>
        <taxon>Parvularculaceae</taxon>
        <taxon>Hyphococcus</taxon>
    </lineage>
</organism>
<feature type="domain" description="Nudix hydrolase" evidence="4">
    <location>
        <begin position="6"/>
        <end position="135"/>
    </location>
</feature>
<keyword evidence="2 3" id="KW-0378">Hydrolase</keyword>
<comment type="similarity">
    <text evidence="3">Belongs to the Nudix hydrolase family.</text>
</comment>
<proteinExistence type="inferred from homology"/>
<accession>A0AAF0CG37</accession>
<gene>
    <name evidence="5" type="ORF">PUV54_00955</name>
</gene>
<evidence type="ECO:0000256" key="3">
    <source>
        <dbReference type="RuleBase" id="RU003476"/>
    </source>
</evidence>
<evidence type="ECO:0000259" key="4">
    <source>
        <dbReference type="PROSITE" id="PS51462"/>
    </source>
</evidence>
<dbReference type="PANTHER" id="PTHR43736:SF1">
    <property type="entry name" value="DIHYDRONEOPTERIN TRIPHOSPHATE DIPHOSPHATASE"/>
    <property type="match status" value="1"/>
</dbReference>
<name>A0AAF0CG37_9PROT</name>
<evidence type="ECO:0000256" key="2">
    <source>
        <dbReference type="ARBA" id="ARBA00022801"/>
    </source>
</evidence>
<sequence length="144" mass="15556">MSGQENIFIGVGAVVFKGDDILVIKRGKPPFQGQWSIPGGGLENGERLVDAVIREVREETGLEIELLGLLNVFEAIPAETGFPAHTILIDYVAEWISGEPAAADDAMEAEFVSMDEAVSRLSWDVTRQAVAQAVQKRKDFGGPS</sequence>
<dbReference type="InterPro" id="IPR000086">
    <property type="entry name" value="NUDIX_hydrolase_dom"/>
</dbReference>
<dbReference type="InterPro" id="IPR020476">
    <property type="entry name" value="Nudix_hydrolase"/>
</dbReference>
<dbReference type="RefSeq" id="WP_274493640.1">
    <property type="nucleotide sequence ID" value="NZ_CP118166.1"/>
</dbReference>
<dbReference type="PROSITE" id="PS00893">
    <property type="entry name" value="NUDIX_BOX"/>
    <property type="match status" value="1"/>
</dbReference>